<dbReference type="InterPro" id="IPR003784">
    <property type="entry name" value="BioY"/>
</dbReference>
<dbReference type="Proteomes" id="UP000001901">
    <property type="component" value="Chromosome"/>
</dbReference>
<dbReference type="KEGG" id="apo:Arcpr_0585"/>
<dbReference type="GO" id="GO:0015225">
    <property type="term" value="F:biotin transmembrane transporter activity"/>
    <property type="evidence" value="ECO:0007669"/>
    <property type="project" value="InterPro"/>
</dbReference>
<dbReference type="PANTHER" id="PTHR34295:SF1">
    <property type="entry name" value="BIOTIN TRANSPORTER BIOY"/>
    <property type="match status" value="1"/>
</dbReference>
<dbReference type="STRING" id="572546.Arcpr_0585"/>
<dbReference type="eggNOG" id="arCOG02986">
    <property type="taxonomic scope" value="Archaea"/>
</dbReference>
<dbReference type="GeneID" id="8739244"/>
<feature type="transmembrane region" description="Helical" evidence="1">
    <location>
        <begin position="155"/>
        <end position="174"/>
    </location>
</feature>
<keyword evidence="3" id="KW-1185">Reference proteome</keyword>
<protein>
    <submittedName>
        <fullName evidence="2">BioY protein</fullName>
    </submittedName>
</protein>
<dbReference type="PaxDb" id="572546-Arcpr_0585"/>
<proteinExistence type="predicted"/>
<dbReference type="PANTHER" id="PTHR34295">
    <property type="entry name" value="BIOTIN TRANSPORTER BIOY"/>
    <property type="match status" value="1"/>
</dbReference>
<reference evidence="2 3" key="1">
    <citation type="journal article" date="2010" name="Stand. Genomic Sci.">
        <title>Complete genome sequence of Archaeoglobus profundus type strain (AV18).</title>
        <authorList>
            <person name="von Jan M."/>
            <person name="Lapidus A."/>
            <person name="Del Rio T.G."/>
            <person name="Copeland A."/>
            <person name="Tice H."/>
            <person name="Cheng J.F."/>
            <person name="Lucas S."/>
            <person name="Chen F."/>
            <person name="Nolan M."/>
            <person name="Goodwin L."/>
            <person name="Han C."/>
            <person name="Pitluck S."/>
            <person name="Liolios K."/>
            <person name="Ivanova N."/>
            <person name="Mavromatis K."/>
            <person name="Ovchinnikova G."/>
            <person name="Chertkov O."/>
            <person name="Pati A."/>
            <person name="Chen A."/>
            <person name="Palaniappan K."/>
            <person name="Land M."/>
            <person name="Hauser L."/>
            <person name="Chang Y.J."/>
            <person name="Jeffries C.D."/>
            <person name="Saunders E."/>
            <person name="Brettin T."/>
            <person name="Detter J.C."/>
            <person name="Chain P."/>
            <person name="Eichinger K."/>
            <person name="Huber H."/>
            <person name="Spring S."/>
            <person name="Rohde M."/>
            <person name="Goker M."/>
            <person name="Wirth R."/>
            <person name="Woyke T."/>
            <person name="Bristow J."/>
            <person name="Eisen J.A."/>
            <person name="Markowitz V."/>
            <person name="Hugenholtz P."/>
            <person name="Kyrpides N.C."/>
            <person name="Klenk H.P."/>
        </authorList>
    </citation>
    <scope>NUCLEOTIDE SEQUENCE [LARGE SCALE GENOMIC DNA]</scope>
    <source>
        <strain evidence="3">DSM 5631 / JCM 9629 / NBRC 100127 / Av18</strain>
    </source>
</reference>
<accession>D2RH75</accession>
<keyword evidence="1" id="KW-0472">Membrane</keyword>
<sequence>MVNNYLRFTLACALAVLTALTSQIKFYIGMIPYTFQNFAVILSGLVLGKYGFVPQLIYIGMIALGFPASARGGGLGILLGYTAGYIWSFPLSATIMGLVRERVWRKGDSREVVMLWIGSILAVIPLYILGFYVFWLWTSGSSGLLNYCLEVTRAFGLNLSPFWAAFFATVVIFFPQDIFMDHVIAITVFKHIQKFLKSYGIS</sequence>
<dbReference type="OrthoDB" id="50443at2157"/>
<dbReference type="HOGENOM" id="CLU_077931_3_0_2"/>
<feature type="transmembrane region" description="Helical" evidence="1">
    <location>
        <begin position="112"/>
        <end position="135"/>
    </location>
</feature>
<evidence type="ECO:0000313" key="2">
    <source>
        <dbReference type="EMBL" id="ADB57650.1"/>
    </source>
</evidence>
<feature type="transmembrane region" description="Helical" evidence="1">
    <location>
        <begin position="78"/>
        <end position="100"/>
    </location>
</feature>
<feature type="transmembrane region" description="Helical" evidence="1">
    <location>
        <begin position="40"/>
        <end position="66"/>
    </location>
</feature>
<keyword evidence="1" id="KW-0812">Transmembrane</keyword>
<organism evidence="2 3">
    <name type="scientific">Archaeoglobus profundus (strain DSM 5631 / JCM 9629 / NBRC 100127 / Av18)</name>
    <dbReference type="NCBI Taxonomy" id="572546"/>
    <lineage>
        <taxon>Archaea</taxon>
        <taxon>Methanobacteriati</taxon>
        <taxon>Methanobacteriota</taxon>
        <taxon>Archaeoglobi</taxon>
        <taxon>Archaeoglobales</taxon>
        <taxon>Archaeoglobaceae</taxon>
        <taxon>Archaeoglobus</taxon>
    </lineage>
</organism>
<keyword evidence="1" id="KW-1133">Transmembrane helix</keyword>
<dbReference type="EMBL" id="CP001857">
    <property type="protein sequence ID" value="ADB57650.1"/>
    <property type="molecule type" value="Genomic_DNA"/>
</dbReference>
<gene>
    <name evidence="2" type="ordered locus">Arcpr_0585</name>
</gene>
<dbReference type="Gene3D" id="1.10.1760.20">
    <property type="match status" value="1"/>
</dbReference>
<evidence type="ECO:0000313" key="3">
    <source>
        <dbReference type="Proteomes" id="UP000001901"/>
    </source>
</evidence>
<feature type="transmembrane region" description="Helical" evidence="1">
    <location>
        <begin position="6"/>
        <end position="28"/>
    </location>
</feature>
<dbReference type="RefSeq" id="WP_012939986.1">
    <property type="nucleotide sequence ID" value="NC_013741.1"/>
</dbReference>
<dbReference type="Pfam" id="PF02632">
    <property type="entry name" value="BioY"/>
    <property type="match status" value="1"/>
</dbReference>
<dbReference type="AlphaFoldDB" id="D2RH75"/>
<evidence type="ECO:0000256" key="1">
    <source>
        <dbReference type="SAM" id="Phobius"/>
    </source>
</evidence>
<dbReference type="GO" id="GO:0005886">
    <property type="term" value="C:plasma membrane"/>
    <property type="evidence" value="ECO:0007669"/>
    <property type="project" value="InterPro"/>
</dbReference>
<name>D2RH75_ARCPA</name>